<evidence type="ECO:0000256" key="2">
    <source>
        <dbReference type="ARBA" id="ARBA00022741"/>
    </source>
</evidence>
<dbReference type="EMBL" id="JXLI01000006">
    <property type="protein sequence ID" value="KJY57875.1"/>
    <property type="molecule type" value="Genomic_DNA"/>
</dbReference>
<dbReference type="PROSITE" id="PS00211">
    <property type="entry name" value="ABC_TRANSPORTER_1"/>
    <property type="match status" value="1"/>
</dbReference>
<dbReference type="CDD" id="cd03221">
    <property type="entry name" value="ABCF_EF-3"/>
    <property type="match status" value="1"/>
</dbReference>
<dbReference type="Proteomes" id="UP000033531">
    <property type="component" value="Unassembled WGS sequence"/>
</dbReference>
<keyword evidence="3" id="KW-0067">ATP-binding</keyword>
<keyword evidence="1" id="KW-0677">Repeat</keyword>
<dbReference type="Pfam" id="PF00005">
    <property type="entry name" value="ABC_tran"/>
    <property type="match status" value="2"/>
</dbReference>
<dbReference type="RefSeq" id="WP_046324318.1">
    <property type="nucleotide sequence ID" value="NZ_JBHTMT010000006.1"/>
</dbReference>
<dbReference type="PATRIC" id="fig|1218507.3.peg.544"/>
<organism evidence="6 7">
    <name type="scientific">Lactobacillus melliventris</name>
    <dbReference type="NCBI Taxonomy" id="1218507"/>
    <lineage>
        <taxon>Bacteria</taxon>
        <taxon>Bacillati</taxon>
        <taxon>Bacillota</taxon>
        <taxon>Bacilli</taxon>
        <taxon>Lactobacillales</taxon>
        <taxon>Lactobacillaceae</taxon>
        <taxon>Lactobacillus</taxon>
    </lineage>
</organism>
<dbReference type="InterPro" id="IPR003439">
    <property type="entry name" value="ABC_transporter-like_ATP-bd"/>
</dbReference>
<gene>
    <name evidence="6" type="ORF">JF74_03780</name>
</gene>
<sequence length="519" mass="58714">MELIKIDYLQIDVAAAKLLTVSNLSINSRQKIGLIGNNGAGKTTLMKILAQEKLPDLFTIKGAVINNCNFAYVPQLLDAGDKSGGQREKLALSRAVAKLKNLPKGLLLLDEPTSNLDITQQQWLIKLINKSKIACLIVSHDQNFLNSVCNSIWYIQNQELHNYSGTYEEFRSFRQDEQKRAETIYEQKEKHLEQLKRSYNQHFNRARTFARNKKGLSSSDWRSKSLGKQKTANNVIRASKSLANRINKEKGELKKPPVYHAITLKNGNNGISDLSISAKSKALRLKKQPLNAYGQQLFNLTQEVNLAYGSKVVLTGQNGVGKTAFLEQVKDRKLHGFYNPQLKIGYFNQNIVASQTDKTLFDSLFATSIFTDSSTMQVLGDLHLRQYGEHKISDLSGGQLVCFNLAKIITGQYNLLLLDEPTNFLDIASINALAEFVRDYPFAMILVSHDQAFIRQLKVKKWQIKNKQLITSAAQKKKPLRSNNNELELLKFKLDRLMLDSQASIAEIKQVKEQIQKLQ</sequence>
<evidence type="ECO:0000256" key="4">
    <source>
        <dbReference type="SAM" id="Coils"/>
    </source>
</evidence>
<evidence type="ECO:0000256" key="1">
    <source>
        <dbReference type="ARBA" id="ARBA00022737"/>
    </source>
</evidence>
<evidence type="ECO:0000256" key="3">
    <source>
        <dbReference type="ARBA" id="ARBA00022840"/>
    </source>
</evidence>
<dbReference type="Gene3D" id="3.40.50.300">
    <property type="entry name" value="P-loop containing nucleotide triphosphate hydrolases"/>
    <property type="match status" value="3"/>
</dbReference>
<dbReference type="PROSITE" id="PS50893">
    <property type="entry name" value="ABC_TRANSPORTER_2"/>
    <property type="match status" value="1"/>
</dbReference>
<keyword evidence="2" id="KW-0547">Nucleotide-binding</keyword>
<reference evidence="6 7" key="1">
    <citation type="submission" date="2015-01" db="EMBL/GenBank/DDBJ databases">
        <title>Comparative genomics of the lactic acid bacteria isolated from the honey bee gut.</title>
        <authorList>
            <person name="Ellegaard K.M."/>
            <person name="Tamarit D."/>
            <person name="Javelind E."/>
            <person name="Olofsson T."/>
            <person name="Andersson S.G."/>
            <person name="Vasquez A."/>
        </authorList>
    </citation>
    <scope>NUCLEOTIDE SEQUENCE [LARGE SCALE GENOMIC DNA]</scope>
    <source>
        <strain evidence="6 7">Hma8</strain>
    </source>
</reference>
<dbReference type="STRING" id="1218507.JF74_03780"/>
<dbReference type="HOGENOM" id="CLU_000604_36_3_9"/>
<evidence type="ECO:0000313" key="6">
    <source>
        <dbReference type="EMBL" id="KJY57875.1"/>
    </source>
</evidence>
<proteinExistence type="predicted"/>
<comment type="caution">
    <text evidence="6">The sequence shown here is derived from an EMBL/GenBank/DDBJ whole genome shotgun (WGS) entry which is preliminary data.</text>
</comment>
<dbReference type="SMART" id="SM00382">
    <property type="entry name" value="AAA"/>
    <property type="match status" value="2"/>
</dbReference>
<dbReference type="InterPro" id="IPR003593">
    <property type="entry name" value="AAA+_ATPase"/>
</dbReference>
<name>A0A0F4LH06_9LACO</name>
<dbReference type="OrthoDB" id="9760950at2"/>
<feature type="coiled-coil region" evidence="4">
    <location>
        <begin position="178"/>
        <end position="205"/>
    </location>
</feature>
<dbReference type="PANTHER" id="PTHR19211:SF100">
    <property type="entry name" value="RIBOSOME PROTECTION PROTEIN VMLR"/>
    <property type="match status" value="1"/>
</dbReference>
<dbReference type="InterPro" id="IPR017871">
    <property type="entry name" value="ABC_transporter-like_CS"/>
</dbReference>
<evidence type="ECO:0000313" key="7">
    <source>
        <dbReference type="Proteomes" id="UP000033531"/>
    </source>
</evidence>
<feature type="domain" description="ABC transporter" evidence="5">
    <location>
        <begin position="283"/>
        <end position="491"/>
    </location>
</feature>
<dbReference type="AlphaFoldDB" id="A0A0F4LH06"/>
<dbReference type="InterPro" id="IPR027417">
    <property type="entry name" value="P-loop_NTPase"/>
</dbReference>
<dbReference type="InterPro" id="IPR050611">
    <property type="entry name" value="ABCF"/>
</dbReference>
<accession>A0A0F4LH06</accession>
<dbReference type="PANTHER" id="PTHR19211">
    <property type="entry name" value="ATP-BINDING TRANSPORT PROTEIN-RELATED"/>
    <property type="match status" value="1"/>
</dbReference>
<keyword evidence="4" id="KW-0175">Coiled coil</keyword>
<evidence type="ECO:0000259" key="5">
    <source>
        <dbReference type="PROSITE" id="PS50893"/>
    </source>
</evidence>
<dbReference type="GO" id="GO:0016887">
    <property type="term" value="F:ATP hydrolysis activity"/>
    <property type="evidence" value="ECO:0007669"/>
    <property type="project" value="InterPro"/>
</dbReference>
<protein>
    <recommendedName>
        <fullName evidence="5">ABC transporter domain-containing protein</fullName>
    </recommendedName>
</protein>
<dbReference type="SUPFAM" id="SSF52540">
    <property type="entry name" value="P-loop containing nucleoside triphosphate hydrolases"/>
    <property type="match status" value="2"/>
</dbReference>
<dbReference type="GO" id="GO:0005524">
    <property type="term" value="F:ATP binding"/>
    <property type="evidence" value="ECO:0007669"/>
    <property type="project" value="UniProtKB-KW"/>
</dbReference>